<keyword evidence="3" id="KW-1185">Reference proteome</keyword>
<dbReference type="InterPro" id="IPR002686">
    <property type="entry name" value="Transposase_17"/>
</dbReference>
<feature type="domain" description="Transposase IS200-like" evidence="1">
    <location>
        <begin position="2"/>
        <end position="155"/>
    </location>
</feature>
<dbReference type="HOGENOM" id="CLU_1508800_0_0_0"/>
<dbReference type="SMART" id="SM01321">
    <property type="entry name" value="Y1_Tnp"/>
    <property type="match status" value="1"/>
</dbReference>
<evidence type="ECO:0000313" key="2">
    <source>
        <dbReference type="EMBL" id="ADG69454.1"/>
    </source>
</evidence>
<dbReference type="KEGG" id="plm:Plim_3642"/>
<dbReference type="Pfam" id="PF01797">
    <property type="entry name" value="Y1_Tnp"/>
    <property type="match status" value="1"/>
</dbReference>
<dbReference type="Gene3D" id="3.30.70.1290">
    <property type="entry name" value="Transposase IS200-like"/>
    <property type="match status" value="1"/>
</dbReference>
<dbReference type="GO" id="GO:0003677">
    <property type="term" value="F:DNA binding"/>
    <property type="evidence" value="ECO:0007669"/>
    <property type="project" value="InterPro"/>
</dbReference>
<dbReference type="eggNOG" id="COG1943">
    <property type="taxonomic scope" value="Bacteria"/>
</dbReference>
<dbReference type="AlphaFoldDB" id="D5SVU4"/>
<protein>
    <recommendedName>
        <fullName evidence="1">Transposase IS200-like domain-containing protein</fullName>
    </recommendedName>
</protein>
<name>D5SVU4_PLAL2</name>
<reference evidence="2 3" key="1">
    <citation type="journal article" date="2010" name="Stand. Genomic Sci.">
        <title>Complete genome sequence of Planctomyces limnophilus type strain (Mu 290).</title>
        <authorList>
            <person name="Labutti K."/>
            <person name="Sikorski J."/>
            <person name="Schneider S."/>
            <person name="Nolan M."/>
            <person name="Lucas S."/>
            <person name="Glavina Del Rio T."/>
            <person name="Tice H."/>
            <person name="Cheng J.F."/>
            <person name="Goodwin L."/>
            <person name="Pitluck S."/>
            <person name="Liolios K."/>
            <person name="Ivanova N."/>
            <person name="Mavromatis K."/>
            <person name="Mikhailova N."/>
            <person name="Pati A."/>
            <person name="Chen A."/>
            <person name="Palaniappan K."/>
            <person name="Land M."/>
            <person name="Hauser L."/>
            <person name="Chang Y.J."/>
            <person name="Jeffries C.D."/>
            <person name="Tindall B.J."/>
            <person name="Rohde M."/>
            <person name="Goker M."/>
            <person name="Woyke T."/>
            <person name="Bristow J."/>
            <person name="Eisen J.A."/>
            <person name="Markowitz V."/>
            <person name="Hugenholtz P."/>
            <person name="Kyrpides N.C."/>
            <person name="Klenk H.P."/>
            <person name="Lapidus A."/>
        </authorList>
    </citation>
    <scope>NUCLEOTIDE SEQUENCE [LARGE SCALE GENOMIC DNA]</scope>
    <source>
        <strain evidence="3">ATCC 43296 / DSM 3776 / IFAM 1008 / 290</strain>
    </source>
</reference>
<evidence type="ECO:0000313" key="3">
    <source>
        <dbReference type="Proteomes" id="UP000002220"/>
    </source>
</evidence>
<dbReference type="EMBL" id="CP001744">
    <property type="protein sequence ID" value="ADG69454.1"/>
    <property type="molecule type" value="Genomic_DNA"/>
</dbReference>
<proteinExistence type="predicted"/>
<dbReference type="Proteomes" id="UP000002220">
    <property type="component" value="Chromosome"/>
</dbReference>
<dbReference type="SUPFAM" id="SSF143422">
    <property type="entry name" value="Transposase IS200-like"/>
    <property type="match status" value="1"/>
</dbReference>
<dbReference type="InterPro" id="IPR036515">
    <property type="entry name" value="Transposase_17_sf"/>
</dbReference>
<dbReference type="OrthoDB" id="274221at2"/>
<evidence type="ECO:0000259" key="1">
    <source>
        <dbReference type="SMART" id="SM01321"/>
    </source>
</evidence>
<dbReference type="RefSeq" id="WP_013111885.1">
    <property type="nucleotide sequence ID" value="NC_014148.1"/>
</dbReference>
<dbReference type="GO" id="GO:0006313">
    <property type="term" value="P:DNA transposition"/>
    <property type="evidence" value="ECO:0007669"/>
    <property type="project" value="InterPro"/>
</dbReference>
<dbReference type="GO" id="GO:0004803">
    <property type="term" value="F:transposase activity"/>
    <property type="evidence" value="ECO:0007669"/>
    <property type="project" value="InterPro"/>
</dbReference>
<organism evidence="2 3">
    <name type="scientific">Planctopirus limnophila (strain ATCC 43296 / DSM 3776 / IFAM 1008 / Mu 290)</name>
    <name type="common">Planctomyces limnophilus</name>
    <dbReference type="NCBI Taxonomy" id="521674"/>
    <lineage>
        <taxon>Bacteria</taxon>
        <taxon>Pseudomonadati</taxon>
        <taxon>Planctomycetota</taxon>
        <taxon>Planctomycetia</taxon>
        <taxon>Planctomycetales</taxon>
        <taxon>Planctomycetaceae</taxon>
        <taxon>Planctopirus</taxon>
    </lineage>
</organism>
<sequence>MNPPLAYFITFTTYGTWLHGRDPGSVDRQHNLPGTPLVAPDEELEARRHQSLRQAPYQLNHVHREVVLKTIREVCTHRSWSLHAVHVCSNHVHILLNAPISPEKVMSDLRAWSSRRLREAFQEDADRDRWTQHGSTRYLNDMKSLESAIAYVINEQGEQMSVYNTRLDQSEPQ</sequence>
<gene>
    <name evidence="2" type="ordered locus">Plim_3642</name>
</gene>
<accession>D5SVU4</accession>